<reference evidence="9 10" key="1">
    <citation type="submission" date="2021-07" db="EMBL/GenBank/DDBJ databases">
        <authorList>
            <consortium name="Genoscope - CEA"/>
            <person name="William W."/>
        </authorList>
    </citation>
    <scope>NUCLEOTIDE SEQUENCE [LARGE SCALE GENOMIC DNA]</scope>
</reference>
<dbReference type="Gramene" id="A09p24130.2_BraZ1">
    <property type="protein sequence ID" value="A09p24130.2_BraZ1.CDS"/>
    <property type="gene ID" value="A09g24130.2_BraZ1"/>
</dbReference>
<dbReference type="PANTHER" id="PTHR11017">
    <property type="entry name" value="LEUCINE-RICH REPEAT-CONTAINING PROTEIN"/>
    <property type="match status" value="1"/>
</dbReference>
<dbReference type="InterPro" id="IPR035897">
    <property type="entry name" value="Toll_tir_struct_dom_sf"/>
</dbReference>
<dbReference type="GO" id="GO:0043531">
    <property type="term" value="F:ADP binding"/>
    <property type="evidence" value="ECO:0007669"/>
    <property type="project" value="InterPro"/>
</dbReference>
<keyword evidence="3" id="KW-0677">Repeat</keyword>
<evidence type="ECO:0000256" key="4">
    <source>
        <dbReference type="ARBA" id="ARBA00022801"/>
    </source>
</evidence>
<dbReference type="SMART" id="SM00382">
    <property type="entry name" value="AAA"/>
    <property type="match status" value="1"/>
</dbReference>
<dbReference type="InterPro" id="IPR002182">
    <property type="entry name" value="NB-ARC"/>
</dbReference>
<dbReference type="InterPro" id="IPR027417">
    <property type="entry name" value="P-loop_NTPase"/>
</dbReference>
<evidence type="ECO:0000256" key="1">
    <source>
        <dbReference type="ARBA" id="ARBA00011982"/>
    </source>
</evidence>
<evidence type="ECO:0000313" key="9">
    <source>
        <dbReference type="EMBL" id="CAG7861946.1"/>
    </source>
</evidence>
<dbReference type="InterPro" id="IPR058192">
    <property type="entry name" value="WHD_ROQ1-like"/>
</dbReference>
<keyword evidence="5" id="KW-0611">Plant defense</keyword>
<dbReference type="InterPro" id="IPR003593">
    <property type="entry name" value="AAA+_ATPase"/>
</dbReference>
<evidence type="ECO:0000313" key="10">
    <source>
        <dbReference type="Proteomes" id="UP000694005"/>
    </source>
</evidence>
<sequence length="1185" mass="134681">MAFSSSSSSSFCNRAHDVFPSFSGEDVRKTFLSHFMKELDRKHIIAFKDNEIERSRSLDPELRQAIMDSRIAVVIFSINYASSSWCLNELLEIVRCKEECGQVVIPIFYCLDPSHVRKQTGDFGKVFEKTCQNKTEDEIIRWRGALTDVANIFGYHSVTCANEASMIEEIANYILGKLNLSPPDEFDHFVGIEDHIRAVSSLLDLESEEVRMVGIWGPSGIGKTTIARSLFSRLSRWFQSSVFIDKIFISKCMEVYRGANVCDYNLKLHLQRAFLAEVLDKRDIKIDHIGAVEKMLRHRKTLIFIDDLDDQDVLDALAGRTQWFGSGSRIIVVTKDKHILRAHGIDHIYEVCLPSKDLALEIFCRSAFRRNSPPDGFMELASEVVFCAGNLPLGLDVLGSNLRGRDKEDWLDMLPRLQNGLDEKIDRTLRVSYDGLCNKKDKAIFRHISCLFNGQKVKDIKLLLGDSDLDVNIGLKNLVDKSLVHVRSDIVKMHSLVQVMGKEIVRRQSDKPGEREFLIDLKDICHVLKDNTGTNSVLGISLNMDETDELHVHENAFKRMENLRFLEVNSKSHYMLGKAGKLHLSQNFNFLPPSLKILCWFGYPMRSMPSKFHPENLVKLKMRKSMLEELWTGVVSLTCLKEIDLSRSENLKEIPDLSMAKNLETVSLMYCSSLLELPSSIQNLRRLRHLDMFSCTNLKTIPTGIYLKSLNFLGLCKCPRLRSFPEISKQHLPQTSIEESGSPSNLSLEVLHMTNLKREKLREGVHQVCCSKLKTTNLLTPFMRILFLSEISSLVELPSSLQNLNKLKFLDIRNCKNLETLPTGINLQSLEYLYLYGCSRLRSFPNISRNIKRLYLSYTSIEEVPSWIENFSRLEGLSMRNCNNLRRVSLNILKLKHLEMGDFSNCMALTEASWENSAKTTENIHSRLPEKAGSSLTDAYISMVQLNFFDCFNFDHKALFQQQTVLMQVILSGEEVPSYFPYRTTGTSLTNIPLSHISPSQPSLRFKACALCDVKYLYINGLSFEIQVCFRFVDISGNHFDYVDSQPEFSTSKLGGHLVIFDCFFPSNKDIKPLADQLNYAHVDIQFGLVEEDYAVELKGCGILLPENGQSLGNRPCNPNILPIVCGGITINNAYMGGYETKDSQECGDRAVESSPDTLSHVCEADHEDHVANDGFHETEKVTKL</sequence>
<dbReference type="FunFam" id="3.80.10.10:FF:000386">
    <property type="entry name" value="Disease resistance protein RPS4"/>
    <property type="match status" value="1"/>
</dbReference>
<dbReference type="InterPro" id="IPR042197">
    <property type="entry name" value="Apaf_helical"/>
</dbReference>
<dbReference type="Gene3D" id="1.10.8.430">
    <property type="entry name" value="Helical domain of apoptotic protease-activating factors"/>
    <property type="match status" value="1"/>
</dbReference>
<accession>A0A8D9FZ11</accession>
<evidence type="ECO:0000256" key="5">
    <source>
        <dbReference type="ARBA" id="ARBA00022821"/>
    </source>
</evidence>
<dbReference type="PRINTS" id="PR00364">
    <property type="entry name" value="DISEASERSIST"/>
</dbReference>
<dbReference type="AlphaFoldDB" id="A0A8D9FZ11"/>
<dbReference type="InterPro" id="IPR000157">
    <property type="entry name" value="TIR_dom"/>
</dbReference>
<dbReference type="PANTHER" id="PTHR11017:SF227">
    <property type="entry name" value="DISEASE RESISTANCE PROTEIN RPS6"/>
    <property type="match status" value="1"/>
</dbReference>
<dbReference type="InterPro" id="IPR032675">
    <property type="entry name" value="LRR_dom_sf"/>
</dbReference>
<dbReference type="Pfam" id="PF07725">
    <property type="entry name" value="LRR_3"/>
    <property type="match status" value="1"/>
</dbReference>
<keyword evidence="6" id="KW-0520">NAD</keyword>
<dbReference type="Proteomes" id="UP000694005">
    <property type="component" value="Chromosome A09"/>
</dbReference>
<keyword evidence="2" id="KW-0433">Leucine-rich repeat</keyword>
<keyword evidence="4" id="KW-0378">Hydrolase</keyword>
<dbReference type="Pfam" id="PF00931">
    <property type="entry name" value="NB-ARC"/>
    <property type="match status" value="1"/>
</dbReference>
<name>A0A8D9FZ11_BRACM</name>
<protein>
    <recommendedName>
        <fullName evidence="1">ADP-ribosyl cyclase/cyclic ADP-ribose hydrolase</fullName>
        <ecNumber evidence="1">3.2.2.6</ecNumber>
    </recommendedName>
</protein>
<dbReference type="Gene3D" id="3.40.50.10140">
    <property type="entry name" value="Toll/interleukin-1 receptor homology (TIR) domain"/>
    <property type="match status" value="1"/>
</dbReference>
<dbReference type="SMART" id="SM00255">
    <property type="entry name" value="TIR"/>
    <property type="match status" value="1"/>
</dbReference>
<dbReference type="Gene3D" id="3.40.50.300">
    <property type="entry name" value="P-loop containing nucleotide triphosphate hydrolases"/>
    <property type="match status" value="1"/>
</dbReference>
<evidence type="ECO:0000256" key="7">
    <source>
        <dbReference type="ARBA" id="ARBA00047304"/>
    </source>
</evidence>
<feature type="domain" description="TIR" evidence="8">
    <location>
        <begin position="14"/>
        <end position="178"/>
    </location>
</feature>
<dbReference type="PROSITE" id="PS50104">
    <property type="entry name" value="TIR"/>
    <property type="match status" value="1"/>
</dbReference>
<dbReference type="GO" id="GO:0006952">
    <property type="term" value="P:defense response"/>
    <property type="evidence" value="ECO:0007669"/>
    <property type="project" value="UniProtKB-KW"/>
</dbReference>
<dbReference type="Pfam" id="PF23282">
    <property type="entry name" value="WHD_ROQ1"/>
    <property type="match status" value="1"/>
</dbReference>
<dbReference type="EMBL" id="LS974625">
    <property type="protein sequence ID" value="CAG7861946.1"/>
    <property type="molecule type" value="Genomic_DNA"/>
</dbReference>
<dbReference type="Pfam" id="PF01582">
    <property type="entry name" value="TIR"/>
    <property type="match status" value="1"/>
</dbReference>
<organism evidence="9 10">
    <name type="scientific">Brassica campestris</name>
    <name type="common">Field mustard</name>
    <dbReference type="NCBI Taxonomy" id="3711"/>
    <lineage>
        <taxon>Eukaryota</taxon>
        <taxon>Viridiplantae</taxon>
        <taxon>Streptophyta</taxon>
        <taxon>Embryophyta</taxon>
        <taxon>Tracheophyta</taxon>
        <taxon>Spermatophyta</taxon>
        <taxon>Magnoliopsida</taxon>
        <taxon>eudicotyledons</taxon>
        <taxon>Gunneridae</taxon>
        <taxon>Pentapetalae</taxon>
        <taxon>rosids</taxon>
        <taxon>malvids</taxon>
        <taxon>Brassicales</taxon>
        <taxon>Brassicaceae</taxon>
        <taxon>Brassiceae</taxon>
        <taxon>Brassica</taxon>
    </lineage>
</organism>
<dbReference type="InterPro" id="IPR036390">
    <property type="entry name" value="WH_DNA-bd_sf"/>
</dbReference>
<dbReference type="FunFam" id="3.40.50.10140:FF:000007">
    <property type="entry name" value="Disease resistance protein (TIR-NBS-LRR class)"/>
    <property type="match status" value="1"/>
</dbReference>
<dbReference type="InterPro" id="IPR011713">
    <property type="entry name" value="Leu-rich_rpt_3"/>
</dbReference>
<dbReference type="FunFam" id="3.40.50.300:FF:001002">
    <property type="entry name" value="Disease resistance protein (TIR-NBS-LRR class)"/>
    <property type="match status" value="1"/>
</dbReference>
<dbReference type="GO" id="GO:0061809">
    <property type="term" value="F:NAD+ nucleosidase activity, cyclic ADP-ribose generating"/>
    <property type="evidence" value="ECO:0007669"/>
    <property type="project" value="UniProtKB-EC"/>
</dbReference>
<proteinExistence type="predicted"/>
<evidence type="ECO:0000256" key="3">
    <source>
        <dbReference type="ARBA" id="ARBA00022737"/>
    </source>
</evidence>
<comment type="catalytic activity">
    <reaction evidence="7">
        <text>NAD(+) + H2O = ADP-D-ribose + nicotinamide + H(+)</text>
        <dbReference type="Rhea" id="RHEA:16301"/>
        <dbReference type="ChEBI" id="CHEBI:15377"/>
        <dbReference type="ChEBI" id="CHEBI:15378"/>
        <dbReference type="ChEBI" id="CHEBI:17154"/>
        <dbReference type="ChEBI" id="CHEBI:57540"/>
        <dbReference type="ChEBI" id="CHEBI:57967"/>
        <dbReference type="EC" id="3.2.2.6"/>
    </reaction>
    <physiologicalReaction direction="left-to-right" evidence="7">
        <dbReference type="Rhea" id="RHEA:16302"/>
    </physiologicalReaction>
</comment>
<evidence type="ECO:0000256" key="6">
    <source>
        <dbReference type="ARBA" id="ARBA00023027"/>
    </source>
</evidence>
<dbReference type="GO" id="GO:0007165">
    <property type="term" value="P:signal transduction"/>
    <property type="evidence" value="ECO:0007669"/>
    <property type="project" value="InterPro"/>
</dbReference>
<dbReference type="SUPFAM" id="SSF52200">
    <property type="entry name" value="Toll/Interleukin receptor TIR domain"/>
    <property type="match status" value="1"/>
</dbReference>
<dbReference type="EC" id="3.2.2.6" evidence="1"/>
<dbReference type="SUPFAM" id="SSF52540">
    <property type="entry name" value="P-loop containing nucleoside triphosphate hydrolases"/>
    <property type="match status" value="1"/>
</dbReference>
<dbReference type="SUPFAM" id="SSF52058">
    <property type="entry name" value="L domain-like"/>
    <property type="match status" value="1"/>
</dbReference>
<gene>
    <name evidence="9" type="ORF">BRAPAZ1V2_A09P24130.2</name>
</gene>
<dbReference type="InterPro" id="IPR044974">
    <property type="entry name" value="Disease_R_plants"/>
</dbReference>
<evidence type="ECO:0000259" key="8">
    <source>
        <dbReference type="PROSITE" id="PS50104"/>
    </source>
</evidence>
<evidence type="ECO:0000256" key="2">
    <source>
        <dbReference type="ARBA" id="ARBA00022614"/>
    </source>
</evidence>
<dbReference type="FunFam" id="1.10.8.430:FF:000002">
    <property type="entry name" value="Disease resistance protein (TIR-NBS-LRR class)"/>
    <property type="match status" value="1"/>
</dbReference>
<dbReference type="Gene3D" id="3.80.10.10">
    <property type="entry name" value="Ribonuclease Inhibitor"/>
    <property type="match status" value="2"/>
</dbReference>
<dbReference type="SUPFAM" id="SSF46785">
    <property type="entry name" value="Winged helix' DNA-binding domain"/>
    <property type="match status" value="1"/>
</dbReference>